<protein>
    <submittedName>
        <fullName evidence="1">Uncharacterized protein</fullName>
    </submittedName>
</protein>
<keyword evidence="2" id="KW-1185">Reference proteome</keyword>
<reference evidence="1" key="1">
    <citation type="submission" date="2019-09" db="EMBL/GenBank/DDBJ databases">
        <title>Draft genome information of white flower Hibiscus syriacus.</title>
        <authorList>
            <person name="Kim Y.-M."/>
        </authorList>
    </citation>
    <scope>NUCLEOTIDE SEQUENCE [LARGE SCALE GENOMIC DNA]</scope>
    <source>
        <strain evidence="1">YM2019G1</strain>
    </source>
</reference>
<gene>
    <name evidence="1" type="ORF">F3Y22_tig00110321pilonHSYRG00220</name>
</gene>
<dbReference type="AlphaFoldDB" id="A0A6A3B2L0"/>
<dbReference type="EMBL" id="VEPZ02000929">
    <property type="protein sequence ID" value="KAE8710463.1"/>
    <property type="molecule type" value="Genomic_DNA"/>
</dbReference>
<dbReference type="Proteomes" id="UP000436088">
    <property type="component" value="Unassembled WGS sequence"/>
</dbReference>
<name>A0A6A3B2L0_HIBSY</name>
<accession>A0A6A3B2L0</accession>
<organism evidence="1 2">
    <name type="scientific">Hibiscus syriacus</name>
    <name type="common">Rose of Sharon</name>
    <dbReference type="NCBI Taxonomy" id="106335"/>
    <lineage>
        <taxon>Eukaryota</taxon>
        <taxon>Viridiplantae</taxon>
        <taxon>Streptophyta</taxon>
        <taxon>Embryophyta</taxon>
        <taxon>Tracheophyta</taxon>
        <taxon>Spermatophyta</taxon>
        <taxon>Magnoliopsida</taxon>
        <taxon>eudicotyledons</taxon>
        <taxon>Gunneridae</taxon>
        <taxon>Pentapetalae</taxon>
        <taxon>rosids</taxon>
        <taxon>malvids</taxon>
        <taxon>Malvales</taxon>
        <taxon>Malvaceae</taxon>
        <taxon>Malvoideae</taxon>
        <taxon>Hibiscus</taxon>
    </lineage>
</organism>
<comment type="caution">
    <text evidence="1">The sequence shown here is derived from an EMBL/GenBank/DDBJ whole genome shotgun (WGS) entry which is preliminary data.</text>
</comment>
<sequence length="297" mass="33553">MPCLQKPTLQLDFARLLPSIRMAAPTNTVSFPDDEDNRFFLCGFCGNHILNAIGNNFFFRIQWTAPDGVDVDGILCNANTPVNLRFDTIANVLTNYARPMVYAYCNEDDCSEILGVKFISSGRVLDNLPVEIYIGEGQEAVFLAFGVEKDDLLYWNGVRRFALTSNSLTMTTESPDKRNLERDSSQSHKGNYCCAVVLLLMSTLLSKLGIAKTTESTRNLCKSTLYWFLALATTFTAYRRYQSFAMSWSWSSSSSYPPKTDKESLRRQRNYINQKVEVVTGTTTDEYLKQLDKALGE</sequence>
<evidence type="ECO:0000313" key="2">
    <source>
        <dbReference type="Proteomes" id="UP000436088"/>
    </source>
</evidence>
<proteinExistence type="predicted"/>
<evidence type="ECO:0000313" key="1">
    <source>
        <dbReference type="EMBL" id="KAE8710463.1"/>
    </source>
</evidence>